<comment type="caution">
    <text evidence="2">The sequence shown here is derived from an EMBL/GenBank/DDBJ whole genome shotgun (WGS) entry which is preliminary data.</text>
</comment>
<evidence type="ECO:0000313" key="2">
    <source>
        <dbReference type="EMBL" id="KAG5462815.1"/>
    </source>
</evidence>
<feature type="non-terminal residue" evidence="2">
    <location>
        <position position="46"/>
    </location>
</feature>
<keyword evidence="3" id="KW-1185">Reference proteome</keyword>
<name>A0A8H8DLK7_9FUNG</name>
<reference evidence="2 3" key="1">
    <citation type="journal article" name="Sci. Rep.">
        <title>Genome-scale phylogenetic analyses confirm Olpidium as the closest living zoosporic fungus to the non-flagellated, terrestrial fungi.</title>
        <authorList>
            <person name="Chang Y."/>
            <person name="Rochon D."/>
            <person name="Sekimoto S."/>
            <person name="Wang Y."/>
            <person name="Chovatia M."/>
            <person name="Sandor L."/>
            <person name="Salamov A."/>
            <person name="Grigoriev I.V."/>
            <person name="Stajich J.E."/>
            <person name="Spatafora J.W."/>
        </authorList>
    </citation>
    <scope>NUCLEOTIDE SEQUENCE [LARGE SCALE GENOMIC DNA]</scope>
    <source>
        <strain evidence="2">S191</strain>
    </source>
</reference>
<dbReference type="Proteomes" id="UP000673691">
    <property type="component" value="Unassembled WGS sequence"/>
</dbReference>
<feature type="region of interest" description="Disordered" evidence="1">
    <location>
        <begin position="25"/>
        <end position="46"/>
    </location>
</feature>
<protein>
    <submittedName>
        <fullName evidence="2">Uncharacterized protein</fullName>
    </submittedName>
</protein>
<sequence length="46" mass="5157">KRKTKKKKNYSSRVGLVVHLDDEEDGSRVTFRADDPPDGLVVDDVA</sequence>
<organism evidence="2 3">
    <name type="scientific">Olpidium bornovanus</name>
    <dbReference type="NCBI Taxonomy" id="278681"/>
    <lineage>
        <taxon>Eukaryota</taxon>
        <taxon>Fungi</taxon>
        <taxon>Fungi incertae sedis</taxon>
        <taxon>Olpidiomycota</taxon>
        <taxon>Olpidiomycotina</taxon>
        <taxon>Olpidiomycetes</taxon>
        <taxon>Olpidiales</taxon>
        <taxon>Olpidiaceae</taxon>
        <taxon>Olpidium</taxon>
    </lineage>
</organism>
<feature type="non-terminal residue" evidence="2">
    <location>
        <position position="1"/>
    </location>
</feature>
<dbReference type="EMBL" id="JAEFCI010001569">
    <property type="protein sequence ID" value="KAG5462815.1"/>
    <property type="molecule type" value="Genomic_DNA"/>
</dbReference>
<dbReference type="AlphaFoldDB" id="A0A8H8DLK7"/>
<gene>
    <name evidence="2" type="ORF">BJ554DRAFT_3437</name>
</gene>
<evidence type="ECO:0000313" key="3">
    <source>
        <dbReference type="Proteomes" id="UP000673691"/>
    </source>
</evidence>
<accession>A0A8H8DLK7</accession>
<proteinExistence type="predicted"/>
<evidence type="ECO:0000256" key="1">
    <source>
        <dbReference type="SAM" id="MobiDB-lite"/>
    </source>
</evidence>